<reference evidence="2 3" key="1">
    <citation type="submission" date="2020-04" db="EMBL/GenBank/DDBJ databases">
        <title>Chromosome-level genome assembly of a cyprinid fish Onychostoma macrolepis by integration of Nanopore Sequencing, Bionano and Hi-C technology.</title>
        <authorList>
            <person name="Wang D."/>
        </authorList>
    </citation>
    <scope>NUCLEOTIDE SEQUENCE [LARGE SCALE GENOMIC DNA]</scope>
    <source>
        <strain evidence="2">SWU-2019</strain>
        <tissue evidence="2">Muscle</tissue>
    </source>
</reference>
<gene>
    <name evidence="2" type="ORF">G5714_013243</name>
</gene>
<name>A0A7J6CEP4_9TELE</name>
<dbReference type="InterPro" id="IPR001611">
    <property type="entry name" value="Leu-rich_rpt"/>
</dbReference>
<dbReference type="Gene3D" id="3.80.10.10">
    <property type="entry name" value="Ribonuclease Inhibitor"/>
    <property type="match status" value="1"/>
</dbReference>
<dbReference type="GO" id="GO:0031012">
    <property type="term" value="C:extracellular matrix"/>
    <property type="evidence" value="ECO:0007669"/>
    <property type="project" value="TreeGrafter"/>
</dbReference>
<dbReference type="PANTHER" id="PTHR24373:SF356">
    <property type="entry name" value="CD180 ANTIGEN"/>
    <property type="match status" value="1"/>
</dbReference>
<dbReference type="PANTHER" id="PTHR24373">
    <property type="entry name" value="SLIT RELATED LEUCINE-RICH REPEAT NEURONAL PROTEIN"/>
    <property type="match status" value="1"/>
</dbReference>
<dbReference type="InterPro" id="IPR050328">
    <property type="entry name" value="Dev_Immune_Receptor"/>
</dbReference>
<dbReference type="GO" id="GO:0005615">
    <property type="term" value="C:extracellular space"/>
    <property type="evidence" value="ECO:0007669"/>
    <property type="project" value="TreeGrafter"/>
</dbReference>
<comment type="caution">
    <text evidence="2">The sequence shown here is derived from an EMBL/GenBank/DDBJ whole genome shotgun (WGS) entry which is preliminary data.</text>
</comment>
<protein>
    <submittedName>
        <fullName evidence="2">Uncharacterized protein</fullName>
    </submittedName>
</protein>
<dbReference type="SUPFAM" id="SSF52058">
    <property type="entry name" value="L domain-like"/>
    <property type="match status" value="1"/>
</dbReference>
<dbReference type="EMBL" id="JAAMOB010000013">
    <property type="protein sequence ID" value="KAF4105581.1"/>
    <property type="molecule type" value="Genomic_DNA"/>
</dbReference>
<keyword evidence="1" id="KW-0732">Signal</keyword>
<proteinExistence type="predicted"/>
<organism evidence="2 3">
    <name type="scientific">Onychostoma macrolepis</name>
    <dbReference type="NCBI Taxonomy" id="369639"/>
    <lineage>
        <taxon>Eukaryota</taxon>
        <taxon>Metazoa</taxon>
        <taxon>Chordata</taxon>
        <taxon>Craniata</taxon>
        <taxon>Vertebrata</taxon>
        <taxon>Euteleostomi</taxon>
        <taxon>Actinopterygii</taxon>
        <taxon>Neopterygii</taxon>
        <taxon>Teleostei</taxon>
        <taxon>Ostariophysi</taxon>
        <taxon>Cypriniformes</taxon>
        <taxon>Cyprinidae</taxon>
        <taxon>Acrossocheilinae</taxon>
        <taxon>Onychostoma</taxon>
    </lineage>
</organism>
<sequence length="307" mass="33883">MAESETDCDTPGLDTLGSECVIAHTQVGDLHYGAETEIMTQEDKRLDLEAIHGDLGAVTCVDVVTETDHDYIKSEIHHDHHHYFSSAEIKGNEHLLGEVLLKTEIGGGEHIVKVESDHGGELTVESENGVIIHEAHGLQCTLDLSRCQIKRIENDTFYNVKNLTTLILTGNPITYFGPGCLNSLHNPQRLVLVDVGLSSLQLQMNNLTKLQEFRVGTNNIQSISLPPFMSTFKDFSLLDLHANNISIIKTDHTAVLRDVGRNMTLILSRNPLLYIEPGAFKDICLRELNIRSAFVSPAAQQAGLKAL</sequence>
<evidence type="ECO:0000313" key="3">
    <source>
        <dbReference type="Proteomes" id="UP000579812"/>
    </source>
</evidence>
<keyword evidence="3" id="KW-1185">Reference proteome</keyword>
<dbReference type="Pfam" id="PF13855">
    <property type="entry name" value="LRR_8"/>
    <property type="match status" value="1"/>
</dbReference>
<dbReference type="InterPro" id="IPR032675">
    <property type="entry name" value="LRR_dom_sf"/>
</dbReference>
<evidence type="ECO:0000256" key="1">
    <source>
        <dbReference type="ARBA" id="ARBA00022729"/>
    </source>
</evidence>
<accession>A0A7J6CEP4</accession>
<dbReference type="AlphaFoldDB" id="A0A7J6CEP4"/>
<dbReference type="Proteomes" id="UP000579812">
    <property type="component" value="Unassembled WGS sequence"/>
</dbReference>
<evidence type="ECO:0000313" key="2">
    <source>
        <dbReference type="EMBL" id="KAF4105581.1"/>
    </source>
</evidence>